<keyword evidence="4" id="KW-1185">Reference proteome</keyword>
<accession>A0ABT6XG31</accession>
<dbReference type="InterPro" id="IPR053145">
    <property type="entry name" value="AB_hydrolase_Est10"/>
</dbReference>
<evidence type="ECO:0000313" key="4">
    <source>
        <dbReference type="Proteomes" id="UP001321580"/>
    </source>
</evidence>
<keyword evidence="1 3" id="KW-0378">Hydrolase</keyword>
<protein>
    <submittedName>
        <fullName evidence="3">Alpha/beta fold hydrolase</fullName>
    </submittedName>
</protein>
<dbReference type="InterPro" id="IPR000073">
    <property type="entry name" value="AB_hydrolase_1"/>
</dbReference>
<sequence>MLLSLILAPVMRATELMLHRPTRQATFVSAAFDRPTLKARRIIVVVAVSTVCGFSASALAQSDAGGTAAVTVASTLTPQSLDVQIGEGRAVLAGTLVLPSKATRSPAVVMVSGSGPNDRYGHIRGFPAYGVIAEHLARSGTAVLLLDRRGVGGSAGNWKHERIEDRARDVLNALQWLRARPEIDAGHVGILGHSQGGWVAELAAANSPDVAFVVLMAGPGETVREQVLTDERNELLRSGHPLVEVEKRVRVVDRWLGVMDAIAPACRLTRLHPLCYTVEFDPAPALRRIHVPVLALFGELDTMVPPARNVDRIETALREGGNKQLKITVFDGANHQFWAAKSGARAEYAQLRPEYVPGFLDAISGWIATVSAPAVEGASSKLGPAHATRLVH</sequence>
<evidence type="ECO:0000259" key="2">
    <source>
        <dbReference type="Pfam" id="PF12697"/>
    </source>
</evidence>
<gene>
    <name evidence="3" type="ORF">QLQ15_09355</name>
</gene>
<organism evidence="3 4">
    <name type="scientific">Lysobacter stagni</name>
    <dbReference type="NCBI Taxonomy" id="3045172"/>
    <lineage>
        <taxon>Bacteria</taxon>
        <taxon>Pseudomonadati</taxon>
        <taxon>Pseudomonadota</taxon>
        <taxon>Gammaproteobacteria</taxon>
        <taxon>Lysobacterales</taxon>
        <taxon>Lysobacteraceae</taxon>
        <taxon>Lysobacter</taxon>
    </lineage>
</organism>
<dbReference type="PANTHER" id="PTHR43265:SF1">
    <property type="entry name" value="ESTERASE ESTD"/>
    <property type="match status" value="1"/>
</dbReference>
<dbReference type="Gene3D" id="3.40.50.1820">
    <property type="entry name" value="alpha/beta hydrolase"/>
    <property type="match status" value="1"/>
</dbReference>
<comment type="caution">
    <text evidence="3">The sequence shown here is derived from an EMBL/GenBank/DDBJ whole genome shotgun (WGS) entry which is preliminary data.</text>
</comment>
<dbReference type="GO" id="GO:0016787">
    <property type="term" value="F:hydrolase activity"/>
    <property type="evidence" value="ECO:0007669"/>
    <property type="project" value="UniProtKB-KW"/>
</dbReference>
<dbReference type="Pfam" id="PF12697">
    <property type="entry name" value="Abhydrolase_6"/>
    <property type="match status" value="1"/>
</dbReference>
<dbReference type="RefSeq" id="WP_283212521.1">
    <property type="nucleotide sequence ID" value="NZ_JASGBI010000001.1"/>
</dbReference>
<proteinExistence type="predicted"/>
<dbReference type="PANTHER" id="PTHR43265">
    <property type="entry name" value="ESTERASE ESTD"/>
    <property type="match status" value="1"/>
</dbReference>
<feature type="domain" description="AB hydrolase-1" evidence="2">
    <location>
        <begin position="108"/>
        <end position="338"/>
    </location>
</feature>
<dbReference type="InterPro" id="IPR029058">
    <property type="entry name" value="AB_hydrolase_fold"/>
</dbReference>
<reference evidence="3 4" key="1">
    <citation type="submission" date="2023-05" db="EMBL/GenBank/DDBJ databases">
        <title>Lysobacter sp. strain LF1 Genome sequencing and assembly.</title>
        <authorList>
            <person name="Jung Y."/>
        </authorList>
    </citation>
    <scope>NUCLEOTIDE SEQUENCE [LARGE SCALE GENOMIC DNA]</scope>
    <source>
        <strain evidence="3 4">LF1</strain>
    </source>
</reference>
<dbReference type="InterPro" id="IPR002471">
    <property type="entry name" value="Pept_S9_AS"/>
</dbReference>
<evidence type="ECO:0000256" key="1">
    <source>
        <dbReference type="ARBA" id="ARBA00022801"/>
    </source>
</evidence>
<dbReference type="PROSITE" id="PS00708">
    <property type="entry name" value="PRO_ENDOPEP_SER"/>
    <property type="match status" value="1"/>
</dbReference>
<dbReference type="SUPFAM" id="SSF53474">
    <property type="entry name" value="alpha/beta-Hydrolases"/>
    <property type="match status" value="1"/>
</dbReference>
<name>A0ABT6XG31_9GAMM</name>
<dbReference type="EMBL" id="JASGBI010000001">
    <property type="protein sequence ID" value="MDI9239115.1"/>
    <property type="molecule type" value="Genomic_DNA"/>
</dbReference>
<dbReference type="Proteomes" id="UP001321580">
    <property type="component" value="Unassembled WGS sequence"/>
</dbReference>
<evidence type="ECO:0000313" key="3">
    <source>
        <dbReference type="EMBL" id="MDI9239115.1"/>
    </source>
</evidence>